<gene>
    <name evidence="3" type="ORF">Ptr86124_000995</name>
    <name evidence="2" type="ORF">PtrM4_010820</name>
</gene>
<organism evidence="2 4">
    <name type="scientific">Pyrenophora tritici-repentis</name>
    <dbReference type="NCBI Taxonomy" id="45151"/>
    <lineage>
        <taxon>Eukaryota</taxon>
        <taxon>Fungi</taxon>
        <taxon>Dikarya</taxon>
        <taxon>Ascomycota</taxon>
        <taxon>Pezizomycotina</taxon>
        <taxon>Dothideomycetes</taxon>
        <taxon>Pleosporomycetidae</taxon>
        <taxon>Pleosporales</taxon>
        <taxon>Pleosporineae</taxon>
        <taxon>Pleosporaceae</taxon>
        <taxon>Pyrenophora</taxon>
    </lineage>
</organism>
<comment type="caution">
    <text evidence="2">The sequence shown here is derived from an EMBL/GenBank/DDBJ whole genome shotgun (WGS) entry which is preliminary data.</text>
</comment>
<dbReference type="SUPFAM" id="SSF53098">
    <property type="entry name" value="Ribonuclease H-like"/>
    <property type="match status" value="1"/>
</dbReference>
<accession>A0A834SB13</accession>
<reference evidence="2 4" key="1">
    <citation type="journal article" date="2018" name="BMC Genomics">
        <title>Comparative genomics of the wheat fungal pathogen Pyrenophora tritici-repentis reveals chromosomal variations and genome plasticity.</title>
        <authorList>
            <person name="Moolhuijzen P."/>
            <person name="See P.T."/>
            <person name="Hane J.K."/>
            <person name="Shi G."/>
            <person name="Liu Z."/>
            <person name="Oliver R.P."/>
            <person name="Moffat C.S."/>
        </authorList>
    </citation>
    <scope>NUCLEOTIDE SEQUENCE [LARGE SCALE GENOMIC DNA]</scope>
    <source>
        <strain evidence="2">M4</strain>
    </source>
</reference>
<evidence type="ECO:0000313" key="4">
    <source>
        <dbReference type="Proteomes" id="UP000245464"/>
    </source>
</evidence>
<sequence length="231" mass="25725">MLSIPGSSCECERLFSELGDLLEPRRRSISPQLLAAIQCDRRWIRARFGSGEVPVKEAISDEEMDAKYANPSEPSELLASAQLAEQANWLSSLSLLIDICAQWAHESCPHLEVLVWGMSKETPDTAVIDCLRTDDMEVRTNSAARVEKIPQQYFIKQLVKTDNGATQILAVSVPRSRIREDFPELDIISCDTIGFDPLPHLATEDDVDLNYSTGLKYKAGCGLARRTLGWS</sequence>
<reference evidence="3" key="3">
    <citation type="journal article" date="2022" name="bioRxiv">
        <title>A global pangenome for the wheat fungal pathogen Pyrenophora tritici-repentis and prediction of effector protein structural homology.</title>
        <authorList>
            <person name="Moolhuijzen P."/>
            <person name="See P.T."/>
            <person name="Shi G."/>
            <person name="Powell H.R."/>
            <person name="Cockram J."/>
            <person name="Jorgensen L.N."/>
            <person name="Benslimane H."/>
            <person name="Strelkov S.E."/>
            <person name="Turner J."/>
            <person name="Liu Z."/>
            <person name="Moffat C.S."/>
        </authorList>
    </citation>
    <scope>NUCLEOTIDE SEQUENCE</scope>
    <source>
        <strain evidence="3">86-124</strain>
    </source>
</reference>
<dbReference type="GO" id="GO:0046983">
    <property type="term" value="F:protein dimerization activity"/>
    <property type="evidence" value="ECO:0007669"/>
    <property type="project" value="InterPro"/>
</dbReference>
<protein>
    <submittedName>
        <fullName evidence="3">Dimer-Tnp-hAT dimerization containing protein</fullName>
    </submittedName>
</protein>
<evidence type="ECO:0000259" key="1">
    <source>
        <dbReference type="Pfam" id="PF05699"/>
    </source>
</evidence>
<dbReference type="InterPro" id="IPR008906">
    <property type="entry name" value="HATC_C_dom"/>
</dbReference>
<reference evidence="3" key="2">
    <citation type="submission" date="2021-05" db="EMBL/GenBank/DDBJ databases">
        <authorList>
            <person name="Moolhuijzen P.M."/>
            <person name="Moffat C.S."/>
        </authorList>
    </citation>
    <scope>NUCLEOTIDE SEQUENCE</scope>
    <source>
        <strain evidence="3">86-124</strain>
    </source>
</reference>
<evidence type="ECO:0000313" key="2">
    <source>
        <dbReference type="EMBL" id="KAF7576842.1"/>
    </source>
</evidence>
<dbReference type="EMBL" id="NRDI02000001">
    <property type="protein sequence ID" value="KAI1520627.1"/>
    <property type="molecule type" value="Genomic_DNA"/>
</dbReference>
<proteinExistence type="predicted"/>
<keyword evidence="5" id="KW-1185">Reference proteome</keyword>
<dbReference type="EMBL" id="NQIK02000001">
    <property type="protein sequence ID" value="KAF7576842.1"/>
    <property type="molecule type" value="Genomic_DNA"/>
</dbReference>
<dbReference type="Proteomes" id="UP000249757">
    <property type="component" value="Unassembled WGS sequence"/>
</dbReference>
<dbReference type="Pfam" id="PF05699">
    <property type="entry name" value="Dimer_Tnp_hAT"/>
    <property type="match status" value="1"/>
</dbReference>
<dbReference type="Proteomes" id="UP000245464">
    <property type="component" value="Chromosome 1"/>
</dbReference>
<evidence type="ECO:0000313" key="5">
    <source>
        <dbReference type="Proteomes" id="UP000249757"/>
    </source>
</evidence>
<name>A0A834SB13_9PLEO</name>
<feature type="domain" description="HAT C-terminal dimerisation" evidence="1">
    <location>
        <begin position="1"/>
        <end position="44"/>
    </location>
</feature>
<evidence type="ECO:0000313" key="3">
    <source>
        <dbReference type="EMBL" id="KAI1520627.1"/>
    </source>
</evidence>
<dbReference type="InterPro" id="IPR012337">
    <property type="entry name" value="RNaseH-like_sf"/>
</dbReference>
<dbReference type="AlphaFoldDB" id="A0A834SB13"/>
<reference evidence="5" key="4">
    <citation type="journal article" date="2022" name="Microb. Genom.">
        <title>A global pangenome for the wheat fungal pathogen Pyrenophora tritici-repentis and prediction of effector protein structural homology.</title>
        <authorList>
            <person name="Moolhuijzen P.M."/>
            <person name="See P.T."/>
            <person name="Shi G."/>
            <person name="Powell H.R."/>
            <person name="Cockram J."/>
            <person name="Jorgensen L.N."/>
            <person name="Benslimane H."/>
            <person name="Strelkov S.E."/>
            <person name="Turner J."/>
            <person name="Liu Z."/>
            <person name="Moffat C.S."/>
        </authorList>
    </citation>
    <scope>NUCLEOTIDE SEQUENCE [LARGE SCALE GENOMIC DNA]</scope>
</reference>